<keyword evidence="6" id="KW-0342">GTP-binding</keyword>
<feature type="domain" description="GTP cyclohydrolase I" evidence="7">
    <location>
        <begin position="9"/>
        <end position="184"/>
    </location>
</feature>
<comment type="subunit">
    <text evidence="6">Homopolymer.</text>
</comment>
<dbReference type="GO" id="GO:0006730">
    <property type="term" value="P:one-carbon metabolic process"/>
    <property type="evidence" value="ECO:0007669"/>
    <property type="project" value="UniProtKB-UniRule"/>
</dbReference>
<evidence type="ECO:0000313" key="8">
    <source>
        <dbReference type="EMBL" id="SDS89639.1"/>
    </source>
</evidence>
<evidence type="ECO:0000259" key="7">
    <source>
        <dbReference type="Pfam" id="PF01227"/>
    </source>
</evidence>
<dbReference type="PROSITE" id="PS00860">
    <property type="entry name" value="GTP_CYCLOHYDROL_1_2"/>
    <property type="match status" value="1"/>
</dbReference>
<evidence type="ECO:0000313" key="9">
    <source>
        <dbReference type="Proteomes" id="UP000243426"/>
    </source>
</evidence>
<dbReference type="NCBIfam" id="NF006825">
    <property type="entry name" value="PRK09347.1-2"/>
    <property type="match status" value="1"/>
</dbReference>
<comment type="similarity">
    <text evidence="3 6">Belongs to the GTP cyclohydrolase I family.</text>
</comment>
<dbReference type="Proteomes" id="UP000243426">
    <property type="component" value="Chromosome I"/>
</dbReference>
<dbReference type="NCBIfam" id="TIGR00063">
    <property type="entry name" value="folE"/>
    <property type="match status" value="1"/>
</dbReference>
<keyword evidence="6" id="KW-0862">Zinc</keyword>
<sequence>MMSIENLTHSYESILLNLGENPQRGGLLGTPLRAAKAMQFLCRGYDQSLDEIVNNALFDADSDEMVIVKDIELYSLCEHHMLPFIGKAHVAYIPTGKVIGLSKIARIVDMFARRLQIQENLTRQIAEAIQEVTDAGGVAVVIEAKHMCMMMRGVEKQNSSMYTSVMLGAFRESGNTRQEFLQLIGR</sequence>
<dbReference type="EMBL" id="LT629748">
    <property type="protein sequence ID" value="SDS89639.1"/>
    <property type="molecule type" value="Genomic_DNA"/>
</dbReference>
<name>A0A1H1VZY2_9GAMM</name>
<dbReference type="GO" id="GO:0046654">
    <property type="term" value="P:tetrahydrofolate biosynthetic process"/>
    <property type="evidence" value="ECO:0007669"/>
    <property type="project" value="UniProtKB-UniRule"/>
</dbReference>
<evidence type="ECO:0000256" key="6">
    <source>
        <dbReference type="HAMAP-Rule" id="MF_00223"/>
    </source>
</evidence>
<keyword evidence="6" id="KW-0547">Nucleotide-binding</keyword>
<dbReference type="PANTHER" id="PTHR11109:SF7">
    <property type="entry name" value="GTP CYCLOHYDROLASE 1"/>
    <property type="match status" value="1"/>
</dbReference>
<comment type="catalytic activity">
    <reaction evidence="1 6">
        <text>GTP + H2O = 7,8-dihydroneopterin 3'-triphosphate + formate + H(+)</text>
        <dbReference type="Rhea" id="RHEA:17473"/>
        <dbReference type="ChEBI" id="CHEBI:15377"/>
        <dbReference type="ChEBI" id="CHEBI:15378"/>
        <dbReference type="ChEBI" id="CHEBI:15740"/>
        <dbReference type="ChEBI" id="CHEBI:37565"/>
        <dbReference type="ChEBI" id="CHEBI:58462"/>
        <dbReference type="EC" id="3.5.4.16"/>
    </reaction>
</comment>
<proteinExistence type="inferred from homology"/>
<evidence type="ECO:0000256" key="4">
    <source>
        <dbReference type="ARBA" id="ARBA00022563"/>
    </source>
</evidence>
<dbReference type="FunFam" id="3.30.1130.10:FF:000001">
    <property type="entry name" value="GTP cyclohydrolase 1"/>
    <property type="match status" value="1"/>
</dbReference>
<dbReference type="HAMAP" id="MF_00223">
    <property type="entry name" value="FolE"/>
    <property type="match status" value="1"/>
</dbReference>
<gene>
    <name evidence="6" type="primary">folE</name>
    <name evidence="8" type="ORF">SAMN05216198_3082</name>
</gene>
<reference evidence="9" key="1">
    <citation type="submission" date="2016-10" db="EMBL/GenBank/DDBJ databases">
        <authorList>
            <person name="Varghese N."/>
            <person name="Submissions S."/>
        </authorList>
    </citation>
    <scope>NUCLEOTIDE SEQUENCE [LARGE SCALE GENOMIC DNA]</scope>
    <source>
        <strain evidence="9">2SM5</strain>
    </source>
</reference>
<keyword evidence="9" id="KW-1185">Reference proteome</keyword>
<dbReference type="STRING" id="797277.SAMN05216198_3082"/>
<evidence type="ECO:0000256" key="5">
    <source>
        <dbReference type="ARBA" id="ARBA00022801"/>
    </source>
</evidence>
<dbReference type="EC" id="3.5.4.16" evidence="6"/>
<dbReference type="AlphaFoldDB" id="A0A1H1VZY2"/>
<organism evidence="8 9">
    <name type="scientific">Halopseudomonas litoralis</name>
    <dbReference type="NCBI Taxonomy" id="797277"/>
    <lineage>
        <taxon>Bacteria</taxon>
        <taxon>Pseudomonadati</taxon>
        <taxon>Pseudomonadota</taxon>
        <taxon>Gammaproteobacteria</taxon>
        <taxon>Pseudomonadales</taxon>
        <taxon>Pseudomonadaceae</taxon>
        <taxon>Halopseudomonas</taxon>
    </lineage>
</organism>
<dbReference type="SUPFAM" id="SSF55620">
    <property type="entry name" value="Tetrahydrobiopterin biosynthesis enzymes-like"/>
    <property type="match status" value="1"/>
</dbReference>
<keyword evidence="6" id="KW-0479">Metal-binding</keyword>
<feature type="binding site" evidence="6">
    <location>
        <position position="77"/>
    </location>
    <ligand>
        <name>Zn(2+)</name>
        <dbReference type="ChEBI" id="CHEBI:29105"/>
    </ligand>
</feature>
<dbReference type="CDD" id="cd00642">
    <property type="entry name" value="GTP_cyclohydro1"/>
    <property type="match status" value="1"/>
</dbReference>
<evidence type="ECO:0000256" key="2">
    <source>
        <dbReference type="ARBA" id="ARBA00005080"/>
    </source>
</evidence>
<dbReference type="InterPro" id="IPR020602">
    <property type="entry name" value="GTP_CycHdrlase_I_dom"/>
</dbReference>
<keyword evidence="4 6" id="KW-0554">One-carbon metabolism</keyword>
<dbReference type="Pfam" id="PF01227">
    <property type="entry name" value="GTP_cyclohydroI"/>
    <property type="match status" value="1"/>
</dbReference>
<evidence type="ECO:0000256" key="3">
    <source>
        <dbReference type="ARBA" id="ARBA00008085"/>
    </source>
</evidence>
<feature type="binding site" evidence="6">
    <location>
        <position position="80"/>
    </location>
    <ligand>
        <name>Zn(2+)</name>
        <dbReference type="ChEBI" id="CHEBI:29105"/>
    </ligand>
</feature>
<feature type="binding site" evidence="6">
    <location>
        <position position="148"/>
    </location>
    <ligand>
        <name>Zn(2+)</name>
        <dbReference type="ChEBI" id="CHEBI:29105"/>
    </ligand>
</feature>
<dbReference type="InterPro" id="IPR001474">
    <property type="entry name" value="GTP_CycHdrlase_I"/>
</dbReference>
<dbReference type="Gene3D" id="3.30.1130.10">
    <property type="match status" value="1"/>
</dbReference>
<dbReference type="GO" id="GO:0008270">
    <property type="term" value="F:zinc ion binding"/>
    <property type="evidence" value="ECO:0007669"/>
    <property type="project" value="UniProtKB-UniRule"/>
</dbReference>
<dbReference type="GO" id="GO:0005737">
    <property type="term" value="C:cytoplasm"/>
    <property type="evidence" value="ECO:0007669"/>
    <property type="project" value="TreeGrafter"/>
</dbReference>
<dbReference type="InterPro" id="IPR043133">
    <property type="entry name" value="GTP-CH-I_C/QueF"/>
</dbReference>
<dbReference type="InterPro" id="IPR018234">
    <property type="entry name" value="GTP_CycHdrlase_I_CS"/>
</dbReference>
<dbReference type="PANTHER" id="PTHR11109">
    <property type="entry name" value="GTP CYCLOHYDROLASE I"/>
    <property type="match status" value="1"/>
</dbReference>
<dbReference type="GO" id="GO:0003934">
    <property type="term" value="F:GTP cyclohydrolase I activity"/>
    <property type="evidence" value="ECO:0007669"/>
    <property type="project" value="UniProtKB-UniRule"/>
</dbReference>
<protein>
    <recommendedName>
        <fullName evidence="6">GTP cyclohydrolase 1</fullName>
        <ecNumber evidence="6">3.5.4.16</ecNumber>
    </recommendedName>
    <alternativeName>
        <fullName evidence="6">GTP cyclohydrolase I</fullName>
        <shortName evidence="6">GTP-CH-I</shortName>
    </alternativeName>
</protein>
<dbReference type="GO" id="GO:0005525">
    <property type="term" value="F:GTP binding"/>
    <property type="evidence" value="ECO:0007669"/>
    <property type="project" value="UniProtKB-KW"/>
</dbReference>
<evidence type="ECO:0000256" key="1">
    <source>
        <dbReference type="ARBA" id="ARBA00001052"/>
    </source>
</evidence>
<dbReference type="UniPathway" id="UPA00848">
    <property type="reaction ID" value="UER00151"/>
</dbReference>
<dbReference type="Gene3D" id="1.10.286.10">
    <property type="match status" value="1"/>
</dbReference>
<accession>A0A1H1VZY2</accession>
<keyword evidence="5 6" id="KW-0378">Hydrolase</keyword>
<dbReference type="GO" id="GO:0006729">
    <property type="term" value="P:tetrahydrobiopterin biosynthetic process"/>
    <property type="evidence" value="ECO:0007669"/>
    <property type="project" value="TreeGrafter"/>
</dbReference>
<dbReference type="PROSITE" id="PS00859">
    <property type="entry name" value="GTP_CYCLOHYDROL_1_1"/>
    <property type="match status" value="1"/>
</dbReference>
<dbReference type="NCBIfam" id="NF006826">
    <property type="entry name" value="PRK09347.1-3"/>
    <property type="match status" value="1"/>
</dbReference>
<dbReference type="InterPro" id="IPR043134">
    <property type="entry name" value="GTP-CH-I_N"/>
</dbReference>
<comment type="pathway">
    <text evidence="2 6">Cofactor biosynthesis; 7,8-dihydroneopterin triphosphate biosynthesis; 7,8-dihydroneopterin triphosphate from GTP: step 1/1.</text>
</comment>